<dbReference type="Gene3D" id="3.30.200.20">
    <property type="entry name" value="Phosphorylase Kinase, domain 1"/>
    <property type="match status" value="1"/>
</dbReference>
<dbReference type="SUPFAM" id="SSF56112">
    <property type="entry name" value="Protein kinase-like (PK-like)"/>
    <property type="match status" value="2"/>
</dbReference>
<dbReference type="Proteomes" id="UP001107558">
    <property type="component" value="Chromosome 3"/>
</dbReference>
<feature type="binding site" evidence="5">
    <location>
        <position position="85"/>
    </location>
    <ligand>
        <name>ATP</name>
        <dbReference type="ChEBI" id="CHEBI:30616"/>
    </ligand>
</feature>
<sequence length="265" mass="29494">MQRKDQRDMSRQAAASGASGSGAPGAAQRGGSSNNMYSARHSVSSSSGVLMVGPNFRVGKKIGCGNFGELRLGKNLYNNEHVAIKMEPMKSKAPQLHLEYRFYKLLGSHEGIARVYHLGTCGGRYNAMVLELLGPSLEDLFTSCGRKFSLKTVLMIAKQLVSAENFIPTTFYQKRNGLPAIYYFGPCGKYNALVMELLGPSLEDLFDMCGRRFGLKTVIMIAIQLLHRIEYVHSRHLIYRDVKPENFLIGRSSNKRDKIIHIIGE</sequence>
<dbReference type="InterPro" id="IPR001245">
    <property type="entry name" value="Ser-Thr/Tyr_kinase_cat_dom"/>
</dbReference>
<protein>
    <recommendedName>
        <fullName evidence="1">non-specific serine/threonine protein kinase</fullName>
        <ecNumber evidence="1">2.7.11.1</ecNumber>
    </recommendedName>
</protein>
<keyword evidence="4 5" id="KW-0067">ATP-binding</keyword>
<feature type="domain" description="Protein kinase" evidence="8">
    <location>
        <begin position="56"/>
        <end position="265"/>
    </location>
</feature>
<organism evidence="9 10">
    <name type="scientific">Polypedilum vanderplanki</name>
    <name type="common">Sleeping chironomid midge</name>
    <dbReference type="NCBI Taxonomy" id="319348"/>
    <lineage>
        <taxon>Eukaryota</taxon>
        <taxon>Metazoa</taxon>
        <taxon>Ecdysozoa</taxon>
        <taxon>Arthropoda</taxon>
        <taxon>Hexapoda</taxon>
        <taxon>Insecta</taxon>
        <taxon>Pterygota</taxon>
        <taxon>Neoptera</taxon>
        <taxon>Endopterygota</taxon>
        <taxon>Diptera</taxon>
        <taxon>Nematocera</taxon>
        <taxon>Chironomoidea</taxon>
        <taxon>Chironomidae</taxon>
        <taxon>Chironominae</taxon>
        <taxon>Polypedilum</taxon>
        <taxon>Polypedilum</taxon>
    </lineage>
</organism>
<evidence type="ECO:0000256" key="6">
    <source>
        <dbReference type="RuleBase" id="RU000304"/>
    </source>
</evidence>
<dbReference type="Gene3D" id="1.10.510.10">
    <property type="entry name" value="Transferase(Phosphotransferase) domain 1"/>
    <property type="match status" value="1"/>
</dbReference>
<name>A0A9J6BQN5_POLVA</name>
<keyword evidence="10" id="KW-1185">Reference proteome</keyword>
<comment type="caution">
    <text evidence="9">The sequence shown here is derived from an EMBL/GenBank/DDBJ whole genome shotgun (WGS) entry which is preliminary data.</text>
</comment>
<dbReference type="PROSITE" id="PS00107">
    <property type="entry name" value="PROTEIN_KINASE_ATP"/>
    <property type="match status" value="1"/>
</dbReference>
<evidence type="ECO:0000259" key="8">
    <source>
        <dbReference type="PROSITE" id="PS50011"/>
    </source>
</evidence>
<dbReference type="EMBL" id="JADBJN010000003">
    <property type="protein sequence ID" value="KAG5672058.1"/>
    <property type="molecule type" value="Genomic_DNA"/>
</dbReference>
<evidence type="ECO:0000256" key="4">
    <source>
        <dbReference type="ARBA" id="ARBA00022840"/>
    </source>
</evidence>
<evidence type="ECO:0000256" key="3">
    <source>
        <dbReference type="ARBA" id="ARBA00022741"/>
    </source>
</evidence>
<evidence type="ECO:0000256" key="2">
    <source>
        <dbReference type="ARBA" id="ARBA00022527"/>
    </source>
</evidence>
<dbReference type="EC" id="2.7.11.1" evidence="1"/>
<keyword evidence="2 6" id="KW-0808">Transferase</keyword>
<feature type="compositionally biased region" description="Basic and acidic residues" evidence="7">
    <location>
        <begin position="1"/>
        <end position="10"/>
    </location>
</feature>
<dbReference type="InterPro" id="IPR011009">
    <property type="entry name" value="Kinase-like_dom_sf"/>
</dbReference>
<dbReference type="GO" id="GO:0004674">
    <property type="term" value="F:protein serine/threonine kinase activity"/>
    <property type="evidence" value="ECO:0007669"/>
    <property type="project" value="UniProtKB-KW"/>
</dbReference>
<proteinExistence type="inferred from homology"/>
<comment type="similarity">
    <text evidence="6">Belongs to the protein kinase superfamily.</text>
</comment>
<dbReference type="PROSITE" id="PS50011">
    <property type="entry name" value="PROTEIN_KINASE_DOM"/>
    <property type="match status" value="1"/>
</dbReference>
<dbReference type="InterPro" id="IPR050235">
    <property type="entry name" value="CK1_Ser-Thr_kinase"/>
</dbReference>
<evidence type="ECO:0000256" key="7">
    <source>
        <dbReference type="SAM" id="MobiDB-lite"/>
    </source>
</evidence>
<dbReference type="PROSITE" id="PS00108">
    <property type="entry name" value="PROTEIN_KINASE_ST"/>
    <property type="match status" value="1"/>
</dbReference>
<dbReference type="AlphaFoldDB" id="A0A9J6BQN5"/>
<evidence type="ECO:0000256" key="5">
    <source>
        <dbReference type="PROSITE-ProRule" id="PRU10141"/>
    </source>
</evidence>
<evidence type="ECO:0000313" key="9">
    <source>
        <dbReference type="EMBL" id="KAG5672058.1"/>
    </source>
</evidence>
<keyword evidence="2 6" id="KW-0418">Kinase</keyword>
<keyword evidence="2 6" id="KW-0723">Serine/threonine-protein kinase</keyword>
<dbReference type="Pfam" id="PF00069">
    <property type="entry name" value="Pkinase"/>
    <property type="match status" value="1"/>
</dbReference>
<evidence type="ECO:0000313" key="10">
    <source>
        <dbReference type="Proteomes" id="UP001107558"/>
    </source>
</evidence>
<dbReference type="GO" id="GO:0005524">
    <property type="term" value="F:ATP binding"/>
    <property type="evidence" value="ECO:0007669"/>
    <property type="project" value="UniProtKB-UniRule"/>
</dbReference>
<feature type="compositionally biased region" description="Low complexity" evidence="7">
    <location>
        <begin position="24"/>
        <end position="33"/>
    </location>
</feature>
<evidence type="ECO:0000256" key="1">
    <source>
        <dbReference type="ARBA" id="ARBA00012513"/>
    </source>
</evidence>
<reference evidence="9" key="1">
    <citation type="submission" date="2021-03" db="EMBL/GenBank/DDBJ databases">
        <title>Chromosome level genome of the anhydrobiotic midge Polypedilum vanderplanki.</title>
        <authorList>
            <person name="Yoshida Y."/>
            <person name="Kikawada T."/>
            <person name="Gusev O."/>
        </authorList>
    </citation>
    <scope>NUCLEOTIDE SEQUENCE</scope>
    <source>
        <strain evidence="9">NIAS01</strain>
        <tissue evidence="9">Whole body or cell culture</tissue>
    </source>
</reference>
<dbReference type="PANTHER" id="PTHR11909">
    <property type="entry name" value="CASEIN KINASE-RELATED"/>
    <property type="match status" value="1"/>
</dbReference>
<feature type="region of interest" description="Disordered" evidence="7">
    <location>
        <begin position="1"/>
        <end position="40"/>
    </location>
</feature>
<dbReference type="OrthoDB" id="5800476at2759"/>
<dbReference type="InterPro" id="IPR000719">
    <property type="entry name" value="Prot_kinase_dom"/>
</dbReference>
<accession>A0A9J6BQN5</accession>
<dbReference type="InterPro" id="IPR008271">
    <property type="entry name" value="Ser/Thr_kinase_AS"/>
</dbReference>
<gene>
    <name evidence="9" type="ORF">PVAND_002217</name>
</gene>
<dbReference type="GO" id="GO:0006950">
    <property type="term" value="P:response to stress"/>
    <property type="evidence" value="ECO:0007669"/>
    <property type="project" value="UniProtKB-ARBA"/>
</dbReference>
<dbReference type="InterPro" id="IPR017441">
    <property type="entry name" value="Protein_kinase_ATP_BS"/>
</dbReference>
<dbReference type="SMART" id="SM00220">
    <property type="entry name" value="S_TKc"/>
    <property type="match status" value="1"/>
</dbReference>
<dbReference type="Pfam" id="PF07714">
    <property type="entry name" value="PK_Tyr_Ser-Thr"/>
    <property type="match status" value="1"/>
</dbReference>
<keyword evidence="3 5" id="KW-0547">Nucleotide-binding</keyword>